<protein>
    <submittedName>
        <fullName evidence="1">Uncharacterized protein</fullName>
    </submittedName>
</protein>
<organism evidence="1 2">
    <name type="scientific">Cordylochernes scorpioides</name>
    <dbReference type="NCBI Taxonomy" id="51811"/>
    <lineage>
        <taxon>Eukaryota</taxon>
        <taxon>Metazoa</taxon>
        <taxon>Ecdysozoa</taxon>
        <taxon>Arthropoda</taxon>
        <taxon>Chelicerata</taxon>
        <taxon>Arachnida</taxon>
        <taxon>Pseudoscorpiones</taxon>
        <taxon>Cheliferoidea</taxon>
        <taxon>Chernetidae</taxon>
        <taxon>Cordylochernes</taxon>
    </lineage>
</organism>
<keyword evidence="2" id="KW-1185">Reference proteome</keyword>
<gene>
    <name evidence="1" type="ORF">LAZ67_20001236</name>
</gene>
<accession>A0ABY6LMN6</accession>
<evidence type="ECO:0000313" key="2">
    <source>
        <dbReference type="Proteomes" id="UP001235939"/>
    </source>
</evidence>
<name>A0ABY6LMN6_9ARAC</name>
<dbReference type="Proteomes" id="UP001235939">
    <property type="component" value="Chromosome 20"/>
</dbReference>
<reference evidence="1 2" key="1">
    <citation type="submission" date="2022-01" db="EMBL/GenBank/DDBJ databases">
        <title>A chromosomal length assembly of Cordylochernes scorpioides.</title>
        <authorList>
            <person name="Zeh D."/>
            <person name="Zeh J."/>
        </authorList>
    </citation>
    <scope>NUCLEOTIDE SEQUENCE [LARGE SCALE GENOMIC DNA]</scope>
    <source>
        <strain evidence="1">IN4F17</strain>
        <tissue evidence="1">Whole Body</tissue>
    </source>
</reference>
<evidence type="ECO:0000313" key="1">
    <source>
        <dbReference type="EMBL" id="UYV81452.1"/>
    </source>
</evidence>
<proteinExistence type="predicted"/>
<sequence>MKGRLLSEGAKEVITRRLPSREAWWTWTGESTRVAGPVADGGVRRDGQLKRTTVKEEHREQQRLAYVRRLKLE</sequence>
<dbReference type="EMBL" id="CP092882">
    <property type="protein sequence ID" value="UYV81452.1"/>
    <property type="molecule type" value="Genomic_DNA"/>
</dbReference>